<reference evidence="2" key="1">
    <citation type="submission" date="2022-10" db="EMBL/GenBank/DDBJ databases">
        <authorList>
            <person name="Kim H.S."/>
            <person name="Kim J.-S."/>
            <person name="Suh M.K."/>
            <person name="Eom M.K."/>
            <person name="Lee J.-S."/>
        </authorList>
    </citation>
    <scope>NUCLEOTIDE SEQUENCE</scope>
    <source>
        <strain evidence="2">LIP-5</strain>
    </source>
</reference>
<dbReference type="Proteomes" id="UP001209317">
    <property type="component" value="Unassembled WGS sequence"/>
</dbReference>
<accession>A0AAE3IM66</accession>
<dbReference type="RefSeq" id="WP_263037943.1">
    <property type="nucleotide sequence ID" value="NZ_JAOTPL010000009.1"/>
</dbReference>
<keyword evidence="3" id="KW-1185">Reference proteome</keyword>
<evidence type="ECO:0000259" key="1">
    <source>
        <dbReference type="Pfam" id="PF11127"/>
    </source>
</evidence>
<organism evidence="2 3">
    <name type="scientific">Haoranjiania flava</name>
    <dbReference type="NCBI Taxonomy" id="1856322"/>
    <lineage>
        <taxon>Bacteria</taxon>
        <taxon>Pseudomonadati</taxon>
        <taxon>Bacteroidota</taxon>
        <taxon>Chitinophagia</taxon>
        <taxon>Chitinophagales</taxon>
        <taxon>Chitinophagaceae</taxon>
        <taxon>Haoranjiania</taxon>
    </lineage>
</organism>
<dbReference type="EMBL" id="JAOTPL010000009">
    <property type="protein sequence ID" value="MCU7694458.1"/>
    <property type="molecule type" value="Genomic_DNA"/>
</dbReference>
<name>A0AAE3IM66_9BACT</name>
<feature type="domain" description="Inner membrane protein YgaP-like transmembrane" evidence="1">
    <location>
        <begin position="10"/>
        <end position="72"/>
    </location>
</feature>
<dbReference type="InterPro" id="IPR021309">
    <property type="entry name" value="YgaP-like_TM"/>
</dbReference>
<proteinExistence type="predicted"/>
<dbReference type="Pfam" id="PF11127">
    <property type="entry name" value="YgaP-like_TM"/>
    <property type="match status" value="1"/>
</dbReference>
<sequence length="77" mass="7983">MDQLFNTSLEKNVGTADKVIRATVASSMIGAACSKKISTTGKVILALGAAMLLATSLTGKCPAYQAAGIDTRNYDDE</sequence>
<protein>
    <submittedName>
        <fullName evidence="2">DUF2892 domain-containing protein</fullName>
    </submittedName>
</protein>
<comment type="caution">
    <text evidence="2">The sequence shown here is derived from an EMBL/GenBank/DDBJ whole genome shotgun (WGS) entry which is preliminary data.</text>
</comment>
<evidence type="ECO:0000313" key="3">
    <source>
        <dbReference type="Proteomes" id="UP001209317"/>
    </source>
</evidence>
<evidence type="ECO:0000313" key="2">
    <source>
        <dbReference type="EMBL" id="MCU7694458.1"/>
    </source>
</evidence>
<gene>
    <name evidence="2" type="ORF">OD355_08010</name>
</gene>
<dbReference type="AlphaFoldDB" id="A0AAE3IM66"/>